<dbReference type="Pfam" id="PF11457">
    <property type="entry name" value="DUF3021"/>
    <property type="match status" value="1"/>
</dbReference>
<dbReference type="AlphaFoldDB" id="E8N8R8"/>
<dbReference type="OrthoDB" id="5125482at2"/>
<dbReference type="Proteomes" id="UP000008975">
    <property type="component" value="Chromosome"/>
</dbReference>
<evidence type="ECO:0008006" key="4">
    <source>
        <dbReference type="Google" id="ProtNLM"/>
    </source>
</evidence>
<evidence type="ECO:0000313" key="2">
    <source>
        <dbReference type="EMBL" id="BAJ73127.1"/>
    </source>
</evidence>
<feature type="transmembrane region" description="Helical" evidence="1">
    <location>
        <begin position="92"/>
        <end position="117"/>
    </location>
</feature>
<reference evidence="2 3" key="1">
    <citation type="journal article" date="2011" name="J. Bacteriol.">
        <title>Genome sequence of Microbacterium testaceum StLB037, an N-acylhomoserine lactone-degrading bacterium isolated from potato leaves.</title>
        <authorList>
            <person name="Morohoshi T."/>
            <person name="Wang W.-Z."/>
            <person name="Someya N."/>
            <person name="Ikeda T."/>
        </authorList>
    </citation>
    <scope>NUCLEOTIDE SEQUENCE [LARGE SCALE GENOMIC DNA]</scope>
    <source>
        <strain evidence="2 3">StLB037</strain>
    </source>
</reference>
<keyword evidence="1" id="KW-1133">Transmembrane helix</keyword>
<reference key="2">
    <citation type="submission" date="2011-02" db="EMBL/GenBank/DDBJ databases">
        <title>Genome sequence of Microbacterium testaceum StLB037.</title>
        <authorList>
            <person name="Morohoshi T."/>
            <person name="Wang W.Z."/>
            <person name="Someya N."/>
            <person name="Ikeda T."/>
        </authorList>
    </citation>
    <scope>NUCLEOTIDE SEQUENCE</scope>
    <source>
        <strain>StLB037</strain>
    </source>
</reference>
<dbReference type="RefSeq" id="WP_013583254.1">
    <property type="nucleotide sequence ID" value="NC_015125.1"/>
</dbReference>
<dbReference type="STRING" id="979556.MTES_0163"/>
<dbReference type="InterPro" id="IPR021560">
    <property type="entry name" value="DUF3021"/>
</dbReference>
<keyword evidence="1" id="KW-0472">Membrane</keyword>
<gene>
    <name evidence="2" type="ordered locus">MTES_0163</name>
</gene>
<protein>
    <recommendedName>
        <fullName evidence="4">DUF3021 domain-containing protein</fullName>
    </recommendedName>
</protein>
<accession>E8N8R8</accession>
<feature type="transmembrane region" description="Helical" evidence="1">
    <location>
        <begin position="7"/>
        <end position="28"/>
    </location>
</feature>
<proteinExistence type="predicted"/>
<name>E8N8R8_MICTS</name>
<evidence type="ECO:0000313" key="3">
    <source>
        <dbReference type="Proteomes" id="UP000008975"/>
    </source>
</evidence>
<dbReference type="EMBL" id="AP012052">
    <property type="protein sequence ID" value="BAJ73127.1"/>
    <property type="molecule type" value="Genomic_DNA"/>
</dbReference>
<sequence length="130" mass="13802">MKLLPAVLLRAGIPLVIMTAIGVALLVQGKTADGRATLAVGVIAAAVSGASVIYGIDAWGMRKQTLVHFAIMTVTVLPALLLSGWFTLDSVWGYAGVITTFLGVGILLWAFFFVLFTKVLARRKTPRSSL</sequence>
<keyword evidence="1" id="KW-0812">Transmembrane</keyword>
<feature type="transmembrane region" description="Helical" evidence="1">
    <location>
        <begin position="34"/>
        <end position="54"/>
    </location>
</feature>
<dbReference type="KEGG" id="mts:MTES_0163"/>
<organism evidence="2 3">
    <name type="scientific">Microbacterium testaceum (strain StLB037)</name>
    <dbReference type="NCBI Taxonomy" id="979556"/>
    <lineage>
        <taxon>Bacteria</taxon>
        <taxon>Bacillati</taxon>
        <taxon>Actinomycetota</taxon>
        <taxon>Actinomycetes</taxon>
        <taxon>Micrococcales</taxon>
        <taxon>Microbacteriaceae</taxon>
        <taxon>Microbacterium</taxon>
    </lineage>
</organism>
<evidence type="ECO:0000256" key="1">
    <source>
        <dbReference type="SAM" id="Phobius"/>
    </source>
</evidence>
<feature type="transmembrane region" description="Helical" evidence="1">
    <location>
        <begin position="66"/>
        <end position="86"/>
    </location>
</feature>
<dbReference type="HOGENOM" id="CLU_149865_0_0_11"/>
<dbReference type="eggNOG" id="ENOG50332D4">
    <property type="taxonomic scope" value="Bacteria"/>
</dbReference>